<feature type="region of interest" description="Disordered" evidence="1">
    <location>
        <begin position="31"/>
        <end position="68"/>
    </location>
</feature>
<dbReference type="AlphaFoldDB" id="A0A7T6ARE3"/>
<evidence type="ECO:0000313" key="2">
    <source>
        <dbReference type="EMBL" id="QQG66726.1"/>
    </source>
</evidence>
<dbReference type="PROSITE" id="PS51257">
    <property type="entry name" value="PROKAR_LIPOPROTEIN"/>
    <property type="match status" value="1"/>
</dbReference>
<reference evidence="2 3" key="1">
    <citation type="submission" date="2020-05" db="EMBL/GenBank/DDBJ databases">
        <title>Complete genome of Desulfobulbus oligotrophicus.</title>
        <authorList>
            <person name="Podar M."/>
        </authorList>
    </citation>
    <scope>NUCLEOTIDE SEQUENCE [LARGE SCALE GENOMIC DNA]</scope>
    <source>
        <strain evidence="2 3">Prop6</strain>
    </source>
</reference>
<dbReference type="EMBL" id="CP054140">
    <property type="protein sequence ID" value="QQG66726.1"/>
    <property type="molecule type" value="Genomic_DNA"/>
</dbReference>
<protein>
    <recommendedName>
        <fullName evidence="4">Peptidase C51 domain-containing protein</fullName>
    </recommendedName>
</protein>
<sequence>MSTVMVRPLLHLIPTVLIIAALGLSGCSTSKPLPRQTAPPAAVQTDPPAKSHPRTPAPKITGKPKTTISAAKQSVLVSERNRASCYRLQPGKTSTRMIKKHIPAKKAATAAHLAKKDATATTAKPMTTVTRMVTTTSRCQPQSLIYARCRTGIDTCKLGDTSPVQWFACAKNNSATTFEPVAGSVLVLDRNARRGMPTGHPVYVEEVLPSTDNIWQLRISHTNYDRKCHLDQDATVLFNSTEMTASFMTGPWAPWAKDLKALGFIVR</sequence>
<evidence type="ECO:0000256" key="1">
    <source>
        <dbReference type="SAM" id="MobiDB-lite"/>
    </source>
</evidence>
<gene>
    <name evidence="2" type="ORF">HP555_13050</name>
</gene>
<dbReference type="KEGG" id="dog:HP555_13050"/>
<organism evidence="2 3">
    <name type="scientific">Desulfobulbus oligotrophicus</name>
    <dbReference type="NCBI Taxonomy" id="1909699"/>
    <lineage>
        <taxon>Bacteria</taxon>
        <taxon>Pseudomonadati</taxon>
        <taxon>Thermodesulfobacteriota</taxon>
        <taxon>Desulfobulbia</taxon>
        <taxon>Desulfobulbales</taxon>
        <taxon>Desulfobulbaceae</taxon>
        <taxon>Desulfobulbus</taxon>
    </lineage>
</organism>
<proteinExistence type="predicted"/>
<keyword evidence="3" id="KW-1185">Reference proteome</keyword>
<evidence type="ECO:0000313" key="3">
    <source>
        <dbReference type="Proteomes" id="UP000596092"/>
    </source>
</evidence>
<evidence type="ECO:0008006" key="4">
    <source>
        <dbReference type="Google" id="ProtNLM"/>
    </source>
</evidence>
<name>A0A7T6ARE3_9BACT</name>
<dbReference type="Proteomes" id="UP000596092">
    <property type="component" value="Chromosome"/>
</dbReference>
<accession>A0A7T6ARE3</accession>